<dbReference type="InterPro" id="IPR038975">
    <property type="entry name" value="THNL"/>
</dbReference>
<dbReference type="Proteomes" id="UP000195402">
    <property type="component" value="Unassembled WGS sequence"/>
</dbReference>
<keyword evidence="4" id="KW-1185">Reference proteome</keyword>
<dbReference type="EMBL" id="MVGT01004373">
    <property type="protein sequence ID" value="OVA00080.1"/>
    <property type="molecule type" value="Genomic_DNA"/>
</dbReference>
<protein>
    <recommendedName>
        <fullName evidence="5">Thionin-like protein 2</fullName>
    </recommendedName>
</protein>
<dbReference type="OrthoDB" id="653285at2759"/>
<feature type="chain" id="PRO_5011909554" description="Thionin-like protein 2" evidence="1">
    <location>
        <begin position="30"/>
        <end position="108"/>
    </location>
</feature>
<comment type="caution">
    <text evidence="3">The sequence shown here is derived from an EMBL/GenBank/DDBJ whole genome shotgun (WGS) entry which is preliminary data.</text>
</comment>
<keyword evidence="1" id="KW-0732">Signal</keyword>
<dbReference type="PANTHER" id="PTHR36312:SF1">
    <property type="entry name" value="OS01G0594500 PROTEIN"/>
    <property type="match status" value="1"/>
</dbReference>
<dbReference type="EMBL" id="MVGT01004391">
    <property type="protein sequence ID" value="OUZ99701.1"/>
    <property type="molecule type" value="Genomic_DNA"/>
</dbReference>
<dbReference type="AlphaFoldDB" id="A0A200PPE9"/>
<dbReference type="PANTHER" id="PTHR36312">
    <property type="entry name" value="THIONIN-LIKE PROTEIN 1"/>
    <property type="match status" value="1"/>
</dbReference>
<evidence type="ECO:0000313" key="3">
    <source>
        <dbReference type="EMBL" id="OVA00080.1"/>
    </source>
</evidence>
<evidence type="ECO:0000256" key="1">
    <source>
        <dbReference type="SAM" id="SignalP"/>
    </source>
</evidence>
<evidence type="ECO:0000313" key="2">
    <source>
        <dbReference type="EMBL" id="OUZ99701.1"/>
    </source>
</evidence>
<accession>A0A200PPE9</accession>
<reference evidence="3 4" key="1">
    <citation type="journal article" date="2017" name="Mol. Plant">
        <title>The Genome of Medicinal Plant Macleaya cordata Provides New Insights into Benzylisoquinoline Alkaloids Metabolism.</title>
        <authorList>
            <person name="Liu X."/>
            <person name="Liu Y."/>
            <person name="Huang P."/>
            <person name="Ma Y."/>
            <person name="Qing Z."/>
            <person name="Tang Q."/>
            <person name="Cao H."/>
            <person name="Cheng P."/>
            <person name="Zheng Y."/>
            <person name="Yuan Z."/>
            <person name="Zhou Y."/>
            <person name="Liu J."/>
            <person name="Tang Z."/>
            <person name="Zhuo Y."/>
            <person name="Zhang Y."/>
            <person name="Yu L."/>
            <person name="Huang J."/>
            <person name="Yang P."/>
            <person name="Peng Q."/>
            <person name="Zhang J."/>
            <person name="Jiang W."/>
            <person name="Zhang Z."/>
            <person name="Lin K."/>
            <person name="Ro D.K."/>
            <person name="Chen X."/>
            <person name="Xiong X."/>
            <person name="Shang Y."/>
            <person name="Huang S."/>
            <person name="Zeng J."/>
        </authorList>
    </citation>
    <scope>NUCLEOTIDE SEQUENCE [LARGE SCALE GENOMIC DNA]</scope>
    <source>
        <strain evidence="3">BLH2017</strain>
        <strain evidence="4">cv. BLH2017</strain>
        <tissue evidence="3">Root</tissue>
    </source>
</reference>
<organism evidence="3 4">
    <name type="scientific">Macleaya cordata</name>
    <name type="common">Five-seeded plume-poppy</name>
    <name type="synonym">Bocconia cordata</name>
    <dbReference type="NCBI Taxonomy" id="56857"/>
    <lineage>
        <taxon>Eukaryota</taxon>
        <taxon>Viridiplantae</taxon>
        <taxon>Streptophyta</taxon>
        <taxon>Embryophyta</taxon>
        <taxon>Tracheophyta</taxon>
        <taxon>Spermatophyta</taxon>
        <taxon>Magnoliopsida</taxon>
        <taxon>Ranunculales</taxon>
        <taxon>Papaveraceae</taxon>
        <taxon>Papaveroideae</taxon>
        <taxon>Macleaya</taxon>
    </lineage>
</organism>
<evidence type="ECO:0008006" key="5">
    <source>
        <dbReference type="Google" id="ProtNLM"/>
    </source>
</evidence>
<feature type="signal peptide" evidence="1">
    <location>
        <begin position="1"/>
        <end position="29"/>
    </location>
</feature>
<sequence length="108" mass="12236">MEGKKSVKPIVVMFITLFVWGMFVEQTSADEESCRLQCFMLCKYTSNPQLCRSECLTKRCIHRTTPSDLDDLHYYWKIGCASAACTNINAGEVKACVNSCSNKCTKQF</sequence>
<gene>
    <name evidence="3" type="ORF">BVC80_4247g1</name>
    <name evidence="2" type="ORF">BVC80_9063g71</name>
</gene>
<name>A0A200PPE9_MACCD</name>
<proteinExistence type="predicted"/>
<evidence type="ECO:0000313" key="4">
    <source>
        <dbReference type="Proteomes" id="UP000195402"/>
    </source>
</evidence>